<dbReference type="EMBL" id="PGFF01000001">
    <property type="protein sequence ID" value="PJJ71379.1"/>
    <property type="molecule type" value="Genomic_DNA"/>
</dbReference>
<feature type="signal peptide" evidence="2">
    <location>
        <begin position="1"/>
        <end position="23"/>
    </location>
</feature>
<accession>A0A2M9CHN5</accession>
<name>A0A2M9CHN5_9MICO</name>
<gene>
    <name evidence="3" type="ORF">CLV46_0924</name>
</gene>
<keyword evidence="4" id="KW-1185">Reference proteome</keyword>
<evidence type="ECO:0000256" key="1">
    <source>
        <dbReference type="SAM" id="MobiDB-lite"/>
    </source>
</evidence>
<reference evidence="3 4" key="1">
    <citation type="submission" date="2017-11" db="EMBL/GenBank/DDBJ databases">
        <title>Genomic Encyclopedia of Archaeal and Bacterial Type Strains, Phase II (KMG-II): From Individual Species to Whole Genera.</title>
        <authorList>
            <person name="Goeker M."/>
        </authorList>
    </citation>
    <scope>NUCLEOTIDE SEQUENCE [LARGE SCALE GENOMIC DNA]</scope>
    <source>
        <strain evidence="3 4">DSM 27393</strain>
    </source>
</reference>
<organism evidence="3 4">
    <name type="scientific">Diaminobutyricimonas aerilata</name>
    <dbReference type="NCBI Taxonomy" id="1162967"/>
    <lineage>
        <taxon>Bacteria</taxon>
        <taxon>Bacillati</taxon>
        <taxon>Actinomycetota</taxon>
        <taxon>Actinomycetes</taxon>
        <taxon>Micrococcales</taxon>
        <taxon>Microbacteriaceae</taxon>
        <taxon>Diaminobutyricimonas</taxon>
    </lineage>
</organism>
<feature type="chain" id="PRO_5039113057" evidence="2">
    <location>
        <begin position="24"/>
        <end position="212"/>
    </location>
</feature>
<keyword evidence="2" id="KW-0732">Signal</keyword>
<proteinExistence type="predicted"/>
<evidence type="ECO:0000313" key="3">
    <source>
        <dbReference type="EMBL" id="PJJ71379.1"/>
    </source>
</evidence>
<feature type="region of interest" description="Disordered" evidence="1">
    <location>
        <begin position="26"/>
        <end position="46"/>
    </location>
</feature>
<evidence type="ECO:0000256" key="2">
    <source>
        <dbReference type="SAM" id="SignalP"/>
    </source>
</evidence>
<comment type="caution">
    <text evidence="3">The sequence shown here is derived from an EMBL/GenBank/DDBJ whole genome shotgun (WGS) entry which is preliminary data.</text>
</comment>
<dbReference type="PROSITE" id="PS51257">
    <property type="entry name" value="PROKAR_LIPOPROTEIN"/>
    <property type="match status" value="1"/>
</dbReference>
<dbReference type="AlphaFoldDB" id="A0A2M9CHN5"/>
<dbReference type="RefSeq" id="WP_100363684.1">
    <property type="nucleotide sequence ID" value="NZ_PGFF01000001.1"/>
</dbReference>
<evidence type="ECO:0000313" key="4">
    <source>
        <dbReference type="Proteomes" id="UP000228758"/>
    </source>
</evidence>
<sequence>MRHPWSVLALGAVVLTLAVSGCAGSTEPASVGSGGGAEPPTTDAAAPGELRAQGTVLQVDGEPAMLCLGPIMESYPPQCDGPEITEWDWSSVEGVESASGVTWGSYAVQGTWDGTAFTPTQPPIMLALYDPIREVDPATQPENKGDASEEELLEVQERLGNDEFVEPLTSWPENGYLFVSVVYDDGSIQRYVDATYGADVVQVRSALRDVEG</sequence>
<protein>
    <submittedName>
        <fullName evidence="3">Uncharacterized protein</fullName>
    </submittedName>
</protein>
<dbReference type="Proteomes" id="UP000228758">
    <property type="component" value="Unassembled WGS sequence"/>
</dbReference>
<dbReference type="OrthoDB" id="5178481at2"/>